<feature type="non-terminal residue" evidence="2">
    <location>
        <position position="53"/>
    </location>
</feature>
<organism evidence="2 3">
    <name type="scientific">Pelobates cultripes</name>
    <name type="common">Western spadefoot toad</name>
    <dbReference type="NCBI Taxonomy" id="61616"/>
    <lineage>
        <taxon>Eukaryota</taxon>
        <taxon>Metazoa</taxon>
        <taxon>Chordata</taxon>
        <taxon>Craniata</taxon>
        <taxon>Vertebrata</taxon>
        <taxon>Euteleostomi</taxon>
        <taxon>Amphibia</taxon>
        <taxon>Batrachia</taxon>
        <taxon>Anura</taxon>
        <taxon>Pelobatoidea</taxon>
        <taxon>Pelobatidae</taxon>
        <taxon>Pelobates</taxon>
    </lineage>
</organism>
<reference evidence="2" key="1">
    <citation type="submission" date="2022-03" db="EMBL/GenBank/DDBJ databases">
        <authorList>
            <person name="Alioto T."/>
            <person name="Alioto T."/>
            <person name="Gomez Garrido J."/>
        </authorList>
    </citation>
    <scope>NUCLEOTIDE SEQUENCE</scope>
</reference>
<feature type="compositionally biased region" description="Basic and acidic residues" evidence="1">
    <location>
        <begin position="39"/>
        <end position="53"/>
    </location>
</feature>
<feature type="region of interest" description="Disordered" evidence="1">
    <location>
        <begin position="26"/>
        <end position="53"/>
    </location>
</feature>
<gene>
    <name evidence="2" type="ORF">PECUL_23A052139</name>
</gene>
<dbReference type="Proteomes" id="UP001295444">
    <property type="component" value="Chromosome 06"/>
</dbReference>
<dbReference type="EMBL" id="OW240917">
    <property type="protein sequence ID" value="CAH2299968.1"/>
    <property type="molecule type" value="Genomic_DNA"/>
</dbReference>
<name>A0AAD1WAA1_PELCU</name>
<evidence type="ECO:0000313" key="2">
    <source>
        <dbReference type="EMBL" id="CAH2299968.1"/>
    </source>
</evidence>
<dbReference type="AlphaFoldDB" id="A0AAD1WAA1"/>
<evidence type="ECO:0000256" key="1">
    <source>
        <dbReference type="SAM" id="MobiDB-lite"/>
    </source>
</evidence>
<proteinExistence type="predicted"/>
<accession>A0AAD1WAA1</accession>
<evidence type="ECO:0000313" key="3">
    <source>
        <dbReference type="Proteomes" id="UP001295444"/>
    </source>
</evidence>
<protein>
    <submittedName>
        <fullName evidence="2">Uncharacterized protein</fullName>
    </submittedName>
</protein>
<sequence>MSHHKGKWQGDKSSFFTARTQAKLLPLHKGLQDGDDNFGDSHDSSPQRGDTPE</sequence>
<keyword evidence="3" id="KW-1185">Reference proteome</keyword>